<evidence type="ECO:0000256" key="3">
    <source>
        <dbReference type="ARBA" id="ARBA00012584"/>
    </source>
</evidence>
<evidence type="ECO:0000313" key="9">
    <source>
        <dbReference type="Proteomes" id="UP000294192"/>
    </source>
</evidence>
<dbReference type="EMBL" id="PSZO01000020">
    <property type="protein sequence ID" value="TCG10810.1"/>
    <property type="molecule type" value="Genomic_DNA"/>
</dbReference>
<accession>A0A4R0XR05</accession>
<dbReference type="RefSeq" id="WP_131599422.1">
    <property type="nucleotide sequence ID" value="NZ_CBDBYK010000009.1"/>
</dbReference>
<dbReference type="InterPro" id="IPR006070">
    <property type="entry name" value="Sua5-like_dom"/>
</dbReference>
<comment type="similarity">
    <text evidence="2">Belongs to the SUA5 family.</text>
</comment>
<keyword evidence="5" id="KW-0808">Transferase</keyword>
<dbReference type="OrthoDB" id="397661at2"/>
<evidence type="ECO:0000313" key="8">
    <source>
        <dbReference type="EMBL" id="TCG10810.1"/>
    </source>
</evidence>
<evidence type="ECO:0000256" key="2">
    <source>
        <dbReference type="ARBA" id="ARBA00007663"/>
    </source>
</evidence>
<protein>
    <recommendedName>
        <fullName evidence="3">L-threonylcarbamoyladenylate synthase</fullName>
        <ecNumber evidence="3">2.7.7.87</ecNumber>
    </recommendedName>
</protein>
<evidence type="ECO:0000256" key="6">
    <source>
        <dbReference type="ARBA" id="ARBA00048366"/>
    </source>
</evidence>
<dbReference type="GO" id="GO:0006450">
    <property type="term" value="P:regulation of translational fidelity"/>
    <property type="evidence" value="ECO:0007669"/>
    <property type="project" value="TreeGrafter"/>
</dbReference>
<dbReference type="SUPFAM" id="SSF55821">
    <property type="entry name" value="YrdC/RibB"/>
    <property type="match status" value="1"/>
</dbReference>
<reference evidence="8 9" key="1">
    <citation type="submission" date="2018-02" db="EMBL/GenBank/DDBJ databases">
        <title>Mycoplasma marinum and Mycoplasma todarodis sp. nov., moderately halophilic and psychrotolerant mycoplasmas isolated from cephalopods.</title>
        <authorList>
            <person name="Viver T."/>
        </authorList>
    </citation>
    <scope>NUCLEOTIDE SEQUENCE [LARGE SCALE GENOMIC DNA]</scope>
    <source>
        <strain evidence="8 9">PE</strain>
    </source>
</reference>
<dbReference type="GO" id="GO:0005737">
    <property type="term" value="C:cytoplasm"/>
    <property type="evidence" value="ECO:0007669"/>
    <property type="project" value="UniProtKB-SubCell"/>
</dbReference>
<proteinExistence type="inferred from homology"/>
<dbReference type="GO" id="GO:0000049">
    <property type="term" value="F:tRNA binding"/>
    <property type="evidence" value="ECO:0007669"/>
    <property type="project" value="TreeGrafter"/>
</dbReference>
<organism evidence="8 9">
    <name type="scientific">Mycoplasma marinum</name>
    <dbReference type="NCBI Taxonomy" id="1937190"/>
    <lineage>
        <taxon>Bacteria</taxon>
        <taxon>Bacillati</taxon>
        <taxon>Mycoplasmatota</taxon>
        <taxon>Mollicutes</taxon>
        <taxon>Mycoplasmataceae</taxon>
        <taxon>Mycoplasma</taxon>
    </lineage>
</organism>
<evidence type="ECO:0000256" key="5">
    <source>
        <dbReference type="ARBA" id="ARBA00022679"/>
    </source>
</evidence>
<dbReference type="Gene3D" id="3.90.870.10">
    <property type="entry name" value="DHBP synthase"/>
    <property type="match status" value="1"/>
</dbReference>
<dbReference type="InterPro" id="IPR050156">
    <property type="entry name" value="TC-AMP_synthase_SUA5"/>
</dbReference>
<dbReference type="GO" id="GO:0003725">
    <property type="term" value="F:double-stranded RNA binding"/>
    <property type="evidence" value="ECO:0007669"/>
    <property type="project" value="InterPro"/>
</dbReference>
<keyword evidence="9" id="KW-1185">Reference proteome</keyword>
<dbReference type="Proteomes" id="UP000294192">
    <property type="component" value="Unassembled WGS sequence"/>
</dbReference>
<dbReference type="PANTHER" id="PTHR17490">
    <property type="entry name" value="SUA5"/>
    <property type="match status" value="1"/>
</dbReference>
<keyword evidence="4" id="KW-0963">Cytoplasm</keyword>
<dbReference type="EC" id="2.7.7.87" evidence="3"/>
<gene>
    <name evidence="8" type="ORF">C4B24_03715</name>
</gene>
<comment type="catalytic activity">
    <reaction evidence="6">
        <text>L-threonine + hydrogencarbonate + ATP = L-threonylcarbamoyladenylate + diphosphate + H2O</text>
        <dbReference type="Rhea" id="RHEA:36407"/>
        <dbReference type="ChEBI" id="CHEBI:15377"/>
        <dbReference type="ChEBI" id="CHEBI:17544"/>
        <dbReference type="ChEBI" id="CHEBI:30616"/>
        <dbReference type="ChEBI" id="CHEBI:33019"/>
        <dbReference type="ChEBI" id="CHEBI:57926"/>
        <dbReference type="ChEBI" id="CHEBI:73682"/>
        <dbReference type="EC" id="2.7.7.87"/>
    </reaction>
</comment>
<evidence type="ECO:0000256" key="4">
    <source>
        <dbReference type="ARBA" id="ARBA00022490"/>
    </source>
</evidence>
<dbReference type="GO" id="GO:0061710">
    <property type="term" value="F:L-threonylcarbamoyladenylate synthase"/>
    <property type="evidence" value="ECO:0007669"/>
    <property type="project" value="UniProtKB-EC"/>
</dbReference>
<dbReference type="PROSITE" id="PS51163">
    <property type="entry name" value="YRDC"/>
    <property type="match status" value="1"/>
</dbReference>
<evidence type="ECO:0000256" key="1">
    <source>
        <dbReference type="ARBA" id="ARBA00004496"/>
    </source>
</evidence>
<dbReference type="InterPro" id="IPR017945">
    <property type="entry name" value="DHBP_synth_RibB-like_a/b_dom"/>
</dbReference>
<dbReference type="Pfam" id="PF01300">
    <property type="entry name" value="Sua5_yciO_yrdC"/>
    <property type="match status" value="1"/>
</dbReference>
<comment type="caution">
    <text evidence="8">The sequence shown here is derived from an EMBL/GenBank/DDBJ whole genome shotgun (WGS) entry which is preliminary data.</text>
</comment>
<dbReference type="PANTHER" id="PTHR17490:SF10">
    <property type="entry name" value="THREONYLCARBAMOYL-AMP SYNTHASE"/>
    <property type="match status" value="1"/>
</dbReference>
<feature type="domain" description="YrdC-like" evidence="7">
    <location>
        <begin position="1"/>
        <end position="156"/>
    </location>
</feature>
<dbReference type="AlphaFoldDB" id="A0A4R0XR05"/>
<sequence>MKQYTNIFISTTDTVVGIGAPMSKENEQKLFSIKNRPSNKPLLVMVSSIEEARKFEGWNNNAEKLAQKYWPGQVTIIIGEIGIRIPNNKQLIELIKIKGPIYMTSANKSGDPTLDLEEAKKTFPEIKEVYDFGVGSKVASTIVRASDFKIFRQGSIKIEK</sequence>
<comment type="subcellular location">
    <subcellularLocation>
        <location evidence="1">Cytoplasm</location>
    </subcellularLocation>
</comment>
<name>A0A4R0XR05_9MOLU</name>
<evidence type="ECO:0000259" key="7">
    <source>
        <dbReference type="PROSITE" id="PS51163"/>
    </source>
</evidence>